<dbReference type="GO" id="GO:0008360">
    <property type="term" value="P:regulation of cell shape"/>
    <property type="evidence" value="ECO:0007669"/>
    <property type="project" value="UniProtKB-KW"/>
</dbReference>
<dbReference type="RefSeq" id="WP_115935260.1">
    <property type="nucleotide sequence ID" value="NZ_QRDW01000001.1"/>
</dbReference>
<keyword evidence="6 8" id="KW-1133">Transmembrane helix</keyword>
<dbReference type="GO" id="GO:0005886">
    <property type="term" value="C:plasma membrane"/>
    <property type="evidence" value="ECO:0007669"/>
    <property type="project" value="UniProtKB-SubCell"/>
</dbReference>
<dbReference type="AlphaFoldDB" id="A0A3D9HXP7"/>
<evidence type="ECO:0000256" key="5">
    <source>
        <dbReference type="ARBA" id="ARBA00022960"/>
    </source>
</evidence>
<feature type="transmembrane region" description="Helical" evidence="8">
    <location>
        <begin position="34"/>
        <end position="54"/>
    </location>
</feature>
<feature type="transmembrane region" description="Helical" evidence="8">
    <location>
        <begin position="142"/>
        <end position="162"/>
    </location>
</feature>
<evidence type="ECO:0000256" key="7">
    <source>
        <dbReference type="ARBA" id="ARBA00023136"/>
    </source>
</evidence>
<evidence type="ECO:0000256" key="3">
    <source>
        <dbReference type="ARBA" id="ARBA00022475"/>
    </source>
</evidence>
<organism evidence="9 10">
    <name type="scientific">Aestuariispira insulae</name>
    <dbReference type="NCBI Taxonomy" id="1461337"/>
    <lineage>
        <taxon>Bacteria</taxon>
        <taxon>Pseudomonadati</taxon>
        <taxon>Pseudomonadota</taxon>
        <taxon>Alphaproteobacteria</taxon>
        <taxon>Rhodospirillales</taxon>
        <taxon>Kiloniellaceae</taxon>
        <taxon>Aestuariispira</taxon>
    </lineage>
</organism>
<dbReference type="Pfam" id="PF04093">
    <property type="entry name" value="MreD"/>
    <property type="match status" value="1"/>
</dbReference>
<dbReference type="OrthoDB" id="7161178at2"/>
<sequence length="170" mass="19283">MYGFWIRIDIIARSLIPFMLTLTLVVLGQVPNHIAGFDRMMPMLALISIYYWSIYRPDLMPMIMVFLLGLLQDILAGSPLGMHSFLFLIGYALVGSQRRFFLGNSFGIVWWGFMLVCAIIAFLEWLLACLIGQQFLSPSPAIFSYLFSMAAFPILAVPMLMLHRLLPSHG</sequence>
<dbReference type="EMBL" id="QRDW01000001">
    <property type="protein sequence ID" value="RED54190.1"/>
    <property type="molecule type" value="Genomic_DNA"/>
</dbReference>
<feature type="transmembrane region" description="Helical" evidence="8">
    <location>
        <begin position="106"/>
        <end position="136"/>
    </location>
</feature>
<evidence type="ECO:0000256" key="1">
    <source>
        <dbReference type="ARBA" id="ARBA00004651"/>
    </source>
</evidence>
<keyword evidence="4 8" id="KW-0812">Transmembrane</keyword>
<evidence type="ECO:0000256" key="8">
    <source>
        <dbReference type="SAM" id="Phobius"/>
    </source>
</evidence>
<dbReference type="NCBIfam" id="TIGR03426">
    <property type="entry name" value="shape_MreD"/>
    <property type="match status" value="1"/>
</dbReference>
<dbReference type="InterPro" id="IPR007227">
    <property type="entry name" value="Cell_shape_determining_MreD"/>
</dbReference>
<accession>A0A3D9HXP7</accession>
<proteinExistence type="inferred from homology"/>
<keyword evidence="5" id="KW-0133">Cell shape</keyword>
<keyword evidence="3" id="KW-1003">Cell membrane</keyword>
<gene>
    <name evidence="9" type="ORF">DFP90_101993</name>
</gene>
<protein>
    <submittedName>
        <fullName evidence="9">Rod shape-determining protein MreD</fullName>
    </submittedName>
</protein>
<comment type="caution">
    <text evidence="9">The sequence shown here is derived from an EMBL/GenBank/DDBJ whole genome shotgun (WGS) entry which is preliminary data.</text>
</comment>
<comment type="similarity">
    <text evidence="2">Belongs to the MreD family.</text>
</comment>
<evidence type="ECO:0000313" key="9">
    <source>
        <dbReference type="EMBL" id="RED54190.1"/>
    </source>
</evidence>
<keyword evidence="10" id="KW-1185">Reference proteome</keyword>
<reference evidence="9 10" key="1">
    <citation type="submission" date="2018-07" db="EMBL/GenBank/DDBJ databases">
        <title>Genomic Encyclopedia of Type Strains, Phase III (KMG-III): the genomes of soil and plant-associated and newly described type strains.</title>
        <authorList>
            <person name="Whitman W."/>
        </authorList>
    </citation>
    <scope>NUCLEOTIDE SEQUENCE [LARGE SCALE GENOMIC DNA]</scope>
    <source>
        <strain evidence="9 10">CECT 8488</strain>
    </source>
</reference>
<feature type="transmembrane region" description="Helical" evidence="8">
    <location>
        <begin position="74"/>
        <end position="94"/>
    </location>
</feature>
<keyword evidence="7 8" id="KW-0472">Membrane</keyword>
<evidence type="ECO:0000256" key="4">
    <source>
        <dbReference type="ARBA" id="ARBA00022692"/>
    </source>
</evidence>
<dbReference type="Proteomes" id="UP000256845">
    <property type="component" value="Unassembled WGS sequence"/>
</dbReference>
<comment type="subcellular location">
    <subcellularLocation>
        <location evidence="1">Cell membrane</location>
        <topology evidence="1">Multi-pass membrane protein</topology>
    </subcellularLocation>
</comment>
<feature type="transmembrane region" description="Helical" evidence="8">
    <location>
        <begin position="6"/>
        <end position="27"/>
    </location>
</feature>
<name>A0A3D9HXP7_9PROT</name>
<evidence type="ECO:0000256" key="6">
    <source>
        <dbReference type="ARBA" id="ARBA00022989"/>
    </source>
</evidence>
<evidence type="ECO:0000256" key="2">
    <source>
        <dbReference type="ARBA" id="ARBA00007776"/>
    </source>
</evidence>
<evidence type="ECO:0000313" key="10">
    <source>
        <dbReference type="Proteomes" id="UP000256845"/>
    </source>
</evidence>